<dbReference type="Proteomes" id="UP000093309">
    <property type="component" value="Unassembled WGS sequence"/>
</dbReference>
<evidence type="ECO:0000256" key="5">
    <source>
        <dbReference type="ARBA" id="ARBA00023004"/>
    </source>
</evidence>
<keyword evidence="9" id="KW-1185">Reference proteome</keyword>
<protein>
    <recommendedName>
        <fullName evidence="10">Cysteine dioxygenase</fullName>
    </recommendedName>
</protein>
<evidence type="ECO:0000256" key="4">
    <source>
        <dbReference type="ARBA" id="ARBA00023002"/>
    </source>
</evidence>
<comment type="caution">
    <text evidence="8">The sequence shown here is derived from an EMBL/GenBank/DDBJ whole genome shotgun (WGS) entry which is preliminary data.</text>
</comment>
<proteinExistence type="inferred from homology"/>
<organism evidence="8 9">
    <name type="scientific">Paenibacillus pectinilyticus</name>
    <dbReference type="NCBI Taxonomy" id="512399"/>
    <lineage>
        <taxon>Bacteria</taxon>
        <taxon>Bacillati</taxon>
        <taxon>Bacillota</taxon>
        <taxon>Bacilli</taxon>
        <taxon>Bacillales</taxon>
        <taxon>Paenibacillaceae</taxon>
        <taxon>Paenibacillus</taxon>
    </lineage>
</organism>
<dbReference type="AlphaFoldDB" id="A0A1C0ZVI6"/>
<dbReference type="OrthoDB" id="7059163at2"/>
<dbReference type="GO" id="GO:0008198">
    <property type="term" value="F:ferrous iron binding"/>
    <property type="evidence" value="ECO:0007669"/>
    <property type="project" value="TreeGrafter"/>
</dbReference>
<dbReference type="SUPFAM" id="SSF51182">
    <property type="entry name" value="RmlC-like cupins"/>
    <property type="match status" value="1"/>
</dbReference>
<keyword evidence="2 6" id="KW-0479">Metal-binding</keyword>
<keyword evidence="4" id="KW-0560">Oxidoreductase</keyword>
<comment type="similarity">
    <text evidence="1">Belongs to the cysteine dioxygenase family.</text>
</comment>
<dbReference type="PANTHER" id="PTHR12918:SF1">
    <property type="entry name" value="CYSTEINE DIOXYGENASE TYPE 1"/>
    <property type="match status" value="1"/>
</dbReference>
<keyword evidence="5 6" id="KW-0408">Iron</keyword>
<dbReference type="InterPro" id="IPR010300">
    <property type="entry name" value="CDO_1"/>
</dbReference>
<dbReference type="EMBL" id="LYPC01000027">
    <property type="protein sequence ID" value="OCT12110.1"/>
    <property type="molecule type" value="Genomic_DNA"/>
</dbReference>
<feature type="binding site" evidence="6">
    <location>
        <position position="88"/>
    </location>
    <ligand>
        <name>Fe cation</name>
        <dbReference type="ChEBI" id="CHEBI:24875"/>
        <note>catalytic</note>
    </ligand>
</feature>
<reference evidence="9" key="1">
    <citation type="submission" date="2016-05" db="EMBL/GenBank/DDBJ databases">
        <title>Paenibacillus oryzae. sp. nov., isolated from the rice root.</title>
        <authorList>
            <person name="Zhang J."/>
            <person name="Zhang X."/>
        </authorList>
    </citation>
    <scope>NUCLEOTIDE SEQUENCE [LARGE SCALE GENOMIC DNA]</scope>
    <source>
        <strain evidence="9">KCTC13222</strain>
    </source>
</reference>
<feature type="region of interest" description="Disordered" evidence="7">
    <location>
        <begin position="169"/>
        <end position="195"/>
    </location>
</feature>
<dbReference type="InterPro" id="IPR014710">
    <property type="entry name" value="RmlC-like_jellyroll"/>
</dbReference>
<evidence type="ECO:0000256" key="1">
    <source>
        <dbReference type="ARBA" id="ARBA00006622"/>
    </source>
</evidence>
<dbReference type="InterPro" id="IPR011051">
    <property type="entry name" value="RmlC_Cupin_sf"/>
</dbReference>
<sequence>MSEKTPFHQLEVDISSILAAHQDYRTIIEHVQPLLQQLLKNDDLLPADLQVPLPTKYAQYLLYKPADEAFSVIAFIWGAGQVAPVHDHLVWGLVGIYRGSVVEKRYRREDHGESAEPRYTIREVAEVTATQGDISFVYPPDYDIHGVANPFDEVAITIHIYGTDIGKQPRHIHDVTSGNSRDVITKHDNSSPVYR</sequence>
<feature type="binding site" evidence="6">
    <location>
        <position position="86"/>
    </location>
    <ligand>
        <name>Fe cation</name>
        <dbReference type="ChEBI" id="CHEBI:24875"/>
        <note>catalytic</note>
    </ligand>
</feature>
<name>A0A1C0ZVI6_9BACL</name>
<accession>A0A1C0ZVI6</accession>
<dbReference type="STRING" id="512399.A8709_30115"/>
<dbReference type="Gene3D" id="2.60.120.10">
    <property type="entry name" value="Jelly Rolls"/>
    <property type="match status" value="1"/>
</dbReference>
<evidence type="ECO:0000313" key="8">
    <source>
        <dbReference type="EMBL" id="OCT12110.1"/>
    </source>
</evidence>
<evidence type="ECO:0000313" key="9">
    <source>
        <dbReference type="Proteomes" id="UP000093309"/>
    </source>
</evidence>
<evidence type="ECO:0000256" key="7">
    <source>
        <dbReference type="SAM" id="MobiDB-lite"/>
    </source>
</evidence>
<evidence type="ECO:0000256" key="3">
    <source>
        <dbReference type="ARBA" id="ARBA00022964"/>
    </source>
</evidence>
<evidence type="ECO:0000256" key="2">
    <source>
        <dbReference type="ARBA" id="ARBA00022723"/>
    </source>
</evidence>
<dbReference type="RefSeq" id="WP_065856095.1">
    <property type="nucleotide sequence ID" value="NZ_LYPC01000027.1"/>
</dbReference>
<dbReference type="GO" id="GO:0016702">
    <property type="term" value="F:oxidoreductase activity, acting on single donors with incorporation of molecular oxygen, incorporation of two atoms of oxygen"/>
    <property type="evidence" value="ECO:0007669"/>
    <property type="project" value="InterPro"/>
</dbReference>
<keyword evidence="3" id="KW-0223">Dioxygenase</keyword>
<feature type="binding site" evidence="6">
    <location>
        <position position="145"/>
    </location>
    <ligand>
        <name>Fe cation</name>
        <dbReference type="ChEBI" id="CHEBI:24875"/>
        <note>catalytic</note>
    </ligand>
</feature>
<evidence type="ECO:0008006" key="10">
    <source>
        <dbReference type="Google" id="ProtNLM"/>
    </source>
</evidence>
<dbReference type="CDD" id="cd10548">
    <property type="entry name" value="cupin_CDO"/>
    <property type="match status" value="1"/>
</dbReference>
<gene>
    <name evidence="8" type="ORF">A8709_30115</name>
</gene>
<dbReference type="PANTHER" id="PTHR12918">
    <property type="entry name" value="CYSTEINE DIOXYGENASE"/>
    <property type="match status" value="1"/>
</dbReference>
<evidence type="ECO:0000256" key="6">
    <source>
        <dbReference type="PIRSR" id="PIRSR610300-51"/>
    </source>
</evidence>